<dbReference type="PANTHER" id="PTHR43976:SF16">
    <property type="entry name" value="SHORT-CHAIN DEHYDROGENASE_REDUCTASE FAMILY PROTEIN"/>
    <property type="match status" value="1"/>
</dbReference>
<sequence>MAMTQAVLPQFRAQGAGTIVNITSSVTFKALPLVSMYTASKAAVNAFTASLAIELAPFGINVRIVLPDRSLKTRFSANAKRAGLDNADYADMIQQTVTQMTDESGPVTNAADVAEAVWRAATDPTAPIRIPAGADAIEWAQEAGLWA</sequence>
<dbReference type="InterPro" id="IPR036291">
    <property type="entry name" value="NAD(P)-bd_dom_sf"/>
</dbReference>
<dbReference type="EMBL" id="AFNV02000001">
    <property type="protein sequence ID" value="ERJ20679.1"/>
    <property type="molecule type" value="Genomic_DNA"/>
</dbReference>
<evidence type="ECO:0000313" key="3">
    <source>
        <dbReference type="EMBL" id="ERJ20679.1"/>
    </source>
</evidence>
<dbReference type="Gene3D" id="3.40.50.720">
    <property type="entry name" value="NAD(P)-binding Rossmann-like Domain"/>
    <property type="match status" value="1"/>
</dbReference>
<keyword evidence="2 3" id="KW-0560">Oxidoreductase</keyword>
<dbReference type="InterPro" id="IPR051911">
    <property type="entry name" value="SDR_oxidoreductase"/>
</dbReference>
<dbReference type="PRINTS" id="PR00080">
    <property type="entry name" value="SDRFAMILY"/>
</dbReference>
<name>U2FXX4_9GAMM</name>
<dbReference type="PROSITE" id="PS00061">
    <property type="entry name" value="ADH_SHORT"/>
    <property type="match status" value="1"/>
</dbReference>
<dbReference type="PANTHER" id="PTHR43976">
    <property type="entry name" value="SHORT CHAIN DEHYDROGENASE"/>
    <property type="match status" value="1"/>
</dbReference>
<comment type="caution">
    <text evidence="3">The sequence shown here is derived from an EMBL/GenBank/DDBJ whole genome shotgun (WGS) entry which is preliminary data.</text>
</comment>
<dbReference type="EC" id="1.1.1.62" evidence="3"/>
<gene>
    <name evidence="3" type="ORF">SSPSH_000016</name>
</gene>
<dbReference type="PRINTS" id="PR00081">
    <property type="entry name" value="GDHRDH"/>
</dbReference>
<evidence type="ECO:0000313" key="4">
    <source>
        <dbReference type="Proteomes" id="UP000006242"/>
    </source>
</evidence>
<dbReference type="Proteomes" id="UP000006242">
    <property type="component" value="Unassembled WGS sequence"/>
</dbReference>
<dbReference type="SUPFAM" id="SSF51735">
    <property type="entry name" value="NAD(P)-binding Rossmann-fold domains"/>
    <property type="match status" value="1"/>
</dbReference>
<accession>U2FXX4</accession>
<dbReference type="AlphaFoldDB" id="U2FXX4"/>
<evidence type="ECO:0000256" key="2">
    <source>
        <dbReference type="ARBA" id="ARBA00023002"/>
    </source>
</evidence>
<evidence type="ECO:0000256" key="1">
    <source>
        <dbReference type="ARBA" id="ARBA00006484"/>
    </source>
</evidence>
<dbReference type="Pfam" id="PF00106">
    <property type="entry name" value="adh_short"/>
    <property type="match status" value="1"/>
</dbReference>
<organism evidence="3 4">
    <name type="scientific">Salinisphaera shabanensis E1L3A</name>
    <dbReference type="NCBI Taxonomy" id="1033802"/>
    <lineage>
        <taxon>Bacteria</taxon>
        <taxon>Pseudomonadati</taxon>
        <taxon>Pseudomonadota</taxon>
        <taxon>Gammaproteobacteria</taxon>
        <taxon>Salinisphaerales</taxon>
        <taxon>Salinisphaeraceae</taxon>
        <taxon>Salinisphaera</taxon>
    </lineage>
</organism>
<keyword evidence="4" id="KW-1185">Reference proteome</keyword>
<protein>
    <submittedName>
        <fullName evidence="3">Estradiol 17beta-dehydrogenase protein</fullName>
        <ecNumber evidence="3">1.1.1.62</ecNumber>
    </submittedName>
</protein>
<dbReference type="eggNOG" id="COG4221">
    <property type="taxonomic scope" value="Bacteria"/>
</dbReference>
<comment type="similarity">
    <text evidence="1">Belongs to the short-chain dehydrogenases/reductases (SDR) family.</text>
</comment>
<dbReference type="STRING" id="1033802.SSPSH_000016"/>
<dbReference type="InterPro" id="IPR002347">
    <property type="entry name" value="SDR_fam"/>
</dbReference>
<proteinExistence type="inferred from homology"/>
<dbReference type="GO" id="GO:0004303">
    <property type="term" value="F:estradiol 17-beta-dehydrogenase [NAD(P)+] activity"/>
    <property type="evidence" value="ECO:0007669"/>
    <property type="project" value="UniProtKB-EC"/>
</dbReference>
<reference evidence="3 4" key="2">
    <citation type="journal article" date="2013" name="PLoS ONE">
        <title>INDIGO - INtegrated Data Warehouse of MIcrobial GenOmes with Examples from the Red Sea Extremophiles.</title>
        <authorList>
            <person name="Alam I."/>
            <person name="Antunes A."/>
            <person name="Kamau A.A."/>
            <person name="Ba Alawi W."/>
            <person name="Kalkatawi M."/>
            <person name="Stingl U."/>
            <person name="Bajic V.B."/>
        </authorList>
    </citation>
    <scope>NUCLEOTIDE SEQUENCE [LARGE SCALE GENOMIC DNA]</scope>
    <source>
        <strain evidence="3 4">E1L3A</strain>
    </source>
</reference>
<reference evidence="3 4" key="1">
    <citation type="journal article" date="2011" name="J. Bacteriol.">
        <title>Genome sequence of Salinisphaera shabanensis, a gammaproteobacterium from the harsh, variable environment of the brine-seawater interface of the Shaban Deep in the Red Sea.</title>
        <authorList>
            <person name="Antunes A."/>
            <person name="Alam I."/>
            <person name="Bajic V.B."/>
            <person name="Stingl U."/>
        </authorList>
    </citation>
    <scope>NUCLEOTIDE SEQUENCE [LARGE SCALE GENOMIC DNA]</scope>
    <source>
        <strain evidence="3 4">E1L3A</strain>
    </source>
</reference>
<dbReference type="InterPro" id="IPR020904">
    <property type="entry name" value="Sc_DH/Rdtase_CS"/>
</dbReference>